<dbReference type="Proteomes" id="UP000229526">
    <property type="component" value="Unassembled WGS sequence"/>
</dbReference>
<evidence type="ECO:0000256" key="3">
    <source>
        <dbReference type="ARBA" id="ARBA00022989"/>
    </source>
</evidence>
<feature type="transmembrane region" description="Helical" evidence="5">
    <location>
        <begin position="59"/>
        <end position="82"/>
    </location>
</feature>
<evidence type="ECO:0000256" key="1">
    <source>
        <dbReference type="ARBA" id="ARBA00004141"/>
    </source>
</evidence>
<dbReference type="Pfam" id="PF01061">
    <property type="entry name" value="ABC2_membrane"/>
    <property type="match status" value="1"/>
</dbReference>
<feature type="transmembrane region" description="Helical" evidence="5">
    <location>
        <begin position="142"/>
        <end position="162"/>
    </location>
</feature>
<sequence length="260" mass="28612">MQFIQTIYTIWQREIIRYWRDKTRIISTLFQPLMFLVIFGAGLSKTLATGNFGVDFTQFMYPGIIAMSVMSVAFFSTISTVWDREFGFLKEILVAPVSRVAVAFGKTLGATTIASIQALILLILAPLIGVAIHIAIIPQLVIFMLLLAFAISGMGLLISSLMKTTESFGLVMQVLIFPMFFISGAFFPLTAVPSWMRALSYINPLTYGVDAMRQILLGDQVASNILNGLSLHAISVNALFLVAFSSVMVSAAVWAFNKRA</sequence>
<gene>
    <name evidence="7" type="ORF">COU11_03680</name>
</gene>
<dbReference type="GO" id="GO:0043190">
    <property type="term" value="C:ATP-binding cassette (ABC) transporter complex"/>
    <property type="evidence" value="ECO:0007669"/>
    <property type="project" value="InterPro"/>
</dbReference>
<dbReference type="PROSITE" id="PS51012">
    <property type="entry name" value="ABC_TM2"/>
    <property type="match status" value="1"/>
</dbReference>
<feature type="domain" description="ABC transmembrane type-2" evidence="6">
    <location>
        <begin position="23"/>
        <end position="259"/>
    </location>
</feature>
<evidence type="ECO:0000259" key="6">
    <source>
        <dbReference type="PROSITE" id="PS51012"/>
    </source>
</evidence>
<feature type="transmembrane region" description="Helical" evidence="5">
    <location>
        <begin position="25"/>
        <end position="47"/>
    </location>
</feature>
<evidence type="ECO:0000256" key="2">
    <source>
        <dbReference type="ARBA" id="ARBA00022692"/>
    </source>
</evidence>
<feature type="transmembrane region" description="Helical" evidence="5">
    <location>
        <begin position="174"/>
        <end position="196"/>
    </location>
</feature>
<dbReference type="InterPro" id="IPR051784">
    <property type="entry name" value="Nod_factor_ABC_transporter"/>
</dbReference>
<keyword evidence="5" id="KW-0813">Transport</keyword>
<dbReference type="PIRSF" id="PIRSF006648">
    <property type="entry name" value="DrrB"/>
    <property type="match status" value="1"/>
</dbReference>
<feature type="transmembrane region" description="Helical" evidence="5">
    <location>
        <begin position="116"/>
        <end position="136"/>
    </location>
</feature>
<dbReference type="PANTHER" id="PTHR43229">
    <property type="entry name" value="NODULATION PROTEIN J"/>
    <property type="match status" value="1"/>
</dbReference>
<proteinExistence type="inferred from homology"/>
<dbReference type="PRINTS" id="PR00164">
    <property type="entry name" value="ABC2TRNSPORT"/>
</dbReference>
<dbReference type="GO" id="GO:0140359">
    <property type="term" value="F:ABC-type transporter activity"/>
    <property type="evidence" value="ECO:0007669"/>
    <property type="project" value="InterPro"/>
</dbReference>
<comment type="similarity">
    <text evidence="5">Belongs to the ABC-2 integral membrane protein family.</text>
</comment>
<evidence type="ECO:0000256" key="4">
    <source>
        <dbReference type="ARBA" id="ARBA00023136"/>
    </source>
</evidence>
<organism evidence="7 8">
    <name type="scientific">Candidatus Harrisonbacteria bacterium CG10_big_fil_rev_8_21_14_0_10_49_15</name>
    <dbReference type="NCBI Taxonomy" id="1974587"/>
    <lineage>
        <taxon>Bacteria</taxon>
        <taxon>Candidatus Harrisoniibacteriota</taxon>
    </lineage>
</organism>
<dbReference type="AlphaFoldDB" id="A0A2H0UK88"/>
<keyword evidence="4 5" id="KW-0472">Membrane</keyword>
<dbReference type="InterPro" id="IPR013525">
    <property type="entry name" value="ABC2_TM"/>
</dbReference>
<accession>A0A2H0UK88</accession>
<comment type="subcellular location">
    <subcellularLocation>
        <location evidence="5">Cell membrane</location>
        <topology evidence="5">Multi-pass membrane protein</topology>
    </subcellularLocation>
    <subcellularLocation>
        <location evidence="1">Membrane</location>
        <topology evidence="1">Multi-pass membrane protein</topology>
    </subcellularLocation>
</comment>
<keyword evidence="5" id="KW-1003">Cell membrane</keyword>
<reference evidence="8" key="1">
    <citation type="submission" date="2017-09" db="EMBL/GenBank/DDBJ databases">
        <title>Depth-based differentiation of microbial function through sediment-hosted aquifers and enrichment of novel symbionts in the deep terrestrial subsurface.</title>
        <authorList>
            <person name="Probst A.J."/>
            <person name="Ladd B."/>
            <person name="Jarett J.K."/>
            <person name="Geller-Mcgrath D.E."/>
            <person name="Sieber C.M.K."/>
            <person name="Emerson J.B."/>
            <person name="Anantharaman K."/>
            <person name="Thomas B.C."/>
            <person name="Malmstrom R."/>
            <person name="Stieglmeier M."/>
            <person name="Klingl A."/>
            <person name="Woyke T."/>
            <person name="Ryan C.M."/>
            <person name="Banfield J.F."/>
        </authorList>
    </citation>
    <scope>NUCLEOTIDE SEQUENCE [LARGE SCALE GENOMIC DNA]</scope>
</reference>
<comment type="caution">
    <text evidence="7">The sequence shown here is derived from an EMBL/GenBank/DDBJ whole genome shotgun (WGS) entry which is preliminary data.</text>
</comment>
<feature type="transmembrane region" description="Helical" evidence="5">
    <location>
        <begin position="234"/>
        <end position="256"/>
    </location>
</feature>
<dbReference type="PANTHER" id="PTHR43229:SF2">
    <property type="entry name" value="NODULATION PROTEIN J"/>
    <property type="match status" value="1"/>
</dbReference>
<dbReference type="InterPro" id="IPR000412">
    <property type="entry name" value="ABC_2_transport"/>
</dbReference>
<evidence type="ECO:0000313" key="7">
    <source>
        <dbReference type="EMBL" id="PIR86828.1"/>
    </source>
</evidence>
<keyword evidence="3 5" id="KW-1133">Transmembrane helix</keyword>
<name>A0A2H0UK88_9BACT</name>
<keyword evidence="2 5" id="KW-0812">Transmembrane</keyword>
<evidence type="ECO:0000313" key="8">
    <source>
        <dbReference type="Proteomes" id="UP000229526"/>
    </source>
</evidence>
<dbReference type="EMBL" id="PFBD01000024">
    <property type="protein sequence ID" value="PIR86828.1"/>
    <property type="molecule type" value="Genomic_DNA"/>
</dbReference>
<protein>
    <recommendedName>
        <fullName evidence="5">Transport permease protein</fullName>
    </recommendedName>
</protein>
<dbReference type="InterPro" id="IPR047817">
    <property type="entry name" value="ABC2_TM_bact-type"/>
</dbReference>
<evidence type="ECO:0000256" key="5">
    <source>
        <dbReference type="RuleBase" id="RU361157"/>
    </source>
</evidence>